<dbReference type="Proteomes" id="UP001472866">
    <property type="component" value="Chromosome 13"/>
</dbReference>
<evidence type="ECO:0000256" key="1">
    <source>
        <dbReference type="SAM" id="MobiDB-lite"/>
    </source>
</evidence>
<feature type="region of interest" description="Disordered" evidence="1">
    <location>
        <begin position="23"/>
        <end position="96"/>
    </location>
</feature>
<evidence type="ECO:0000313" key="3">
    <source>
        <dbReference type="Proteomes" id="UP001472866"/>
    </source>
</evidence>
<sequence length="253" mass="26634">MLDVFVEDIPAARRAENVVPAKAGKGAGKGALGVEGRRSKPRRALGALSKSSLNSRGAGGLDAFDGEKKKAALGAKPRANKLRAPAPTSVAESKAAAQIERSVPKEVGPARDLSGLGDTVVSPTDVQFRKNVRQEAILSNAECVSGSGRESIGEEVRRKALAGRNSALPTSPTDAVFRKNLRKEAILLSARECAEDDAVPVKSGRGGASRRLPPSPADLQLHKDLRREAISLNARRVAHQDGVQNLVSKFESA</sequence>
<dbReference type="AlphaFoldDB" id="A0AAX4PHV1"/>
<name>A0AAX4PHV1_9CHLO</name>
<keyword evidence="3" id="KW-1185">Reference proteome</keyword>
<reference evidence="2 3" key="1">
    <citation type="submission" date="2024-03" db="EMBL/GenBank/DDBJ databases">
        <title>Complete genome sequence of the green alga Chloropicon roscoffensis RCC1871.</title>
        <authorList>
            <person name="Lemieux C."/>
            <person name="Pombert J.-F."/>
            <person name="Otis C."/>
            <person name="Turmel M."/>
        </authorList>
    </citation>
    <scope>NUCLEOTIDE SEQUENCE [LARGE SCALE GENOMIC DNA]</scope>
    <source>
        <strain evidence="2 3">RCC1871</strain>
    </source>
</reference>
<proteinExistence type="predicted"/>
<dbReference type="EMBL" id="CP151513">
    <property type="protein sequence ID" value="WZN65828.1"/>
    <property type="molecule type" value="Genomic_DNA"/>
</dbReference>
<protein>
    <recommendedName>
        <fullName evidence="4">Calmodulin-binding domain-containing protein</fullName>
    </recommendedName>
</protein>
<gene>
    <name evidence="2" type="ORF">HKI87_13g73900</name>
</gene>
<accession>A0AAX4PHV1</accession>
<evidence type="ECO:0000313" key="2">
    <source>
        <dbReference type="EMBL" id="WZN65828.1"/>
    </source>
</evidence>
<evidence type="ECO:0008006" key="4">
    <source>
        <dbReference type="Google" id="ProtNLM"/>
    </source>
</evidence>
<organism evidence="2 3">
    <name type="scientific">Chloropicon roscoffensis</name>
    <dbReference type="NCBI Taxonomy" id="1461544"/>
    <lineage>
        <taxon>Eukaryota</taxon>
        <taxon>Viridiplantae</taxon>
        <taxon>Chlorophyta</taxon>
        <taxon>Chloropicophyceae</taxon>
        <taxon>Chloropicales</taxon>
        <taxon>Chloropicaceae</taxon>
        <taxon>Chloropicon</taxon>
    </lineage>
</organism>
<feature type="region of interest" description="Disordered" evidence="1">
    <location>
        <begin position="198"/>
        <end position="218"/>
    </location>
</feature>